<feature type="transmembrane region" description="Helical" evidence="5">
    <location>
        <begin position="43"/>
        <end position="65"/>
    </location>
</feature>
<dbReference type="PATRIC" id="fig|1758689.4.peg.2202"/>
<feature type="transmembrane region" description="Helical" evidence="5">
    <location>
        <begin position="360"/>
        <end position="379"/>
    </location>
</feature>
<feature type="transmembrane region" description="Helical" evidence="5">
    <location>
        <begin position="107"/>
        <end position="124"/>
    </location>
</feature>
<feature type="domain" description="NADH:quinone oxidoreductase/Mrp antiporter transmembrane" evidence="7">
    <location>
        <begin position="124"/>
        <end position="409"/>
    </location>
</feature>
<feature type="transmembrane region" description="Helical" evidence="5">
    <location>
        <begin position="130"/>
        <end position="154"/>
    </location>
</feature>
<evidence type="ECO:0000256" key="6">
    <source>
        <dbReference type="RuleBase" id="RU000320"/>
    </source>
</evidence>
<comment type="function">
    <text evidence="5">NDH-1 shuttles electrons from NADH, via FMN and iron-sulfur (Fe-S) centers, to quinones in the respiratory chain. The immediate electron acceptor for the enzyme in this species is believed to be a menaquinone. Couples the redox reaction to proton translocation (for every two electrons transferred, four hydrogen ions are translocated across the cytoplasmic membrane), and thus conserves the redox energy in a proton gradient.</text>
</comment>
<dbReference type="GO" id="GO:0012505">
    <property type="term" value="C:endomembrane system"/>
    <property type="evidence" value="ECO:0007669"/>
    <property type="project" value="UniProtKB-SubCell"/>
</dbReference>
<evidence type="ECO:0000313" key="8">
    <source>
        <dbReference type="EMBL" id="ANS79510.1"/>
    </source>
</evidence>
<dbReference type="KEGG" id="serj:SGUI_2114"/>
<dbReference type="EC" id="7.1.1.-" evidence="5"/>
<feature type="transmembrane region" description="Helical" evidence="5">
    <location>
        <begin position="236"/>
        <end position="258"/>
    </location>
</feature>
<dbReference type="GO" id="GO:0005886">
    <property type="term" value="C:plasma membrane"/>
    <property type="evidence" value="ECO:0007669"/>
    <property type="project" value="UniProtKB-SubCell"/>
</dbReference>
<sequence>MDSMAMRPALLLPEIVLFLGALAALLGGSFLPRTRQWVTRVVAAAALVLAAAMAAVALAGPTAVAMEGSFTVDPTTGVARLVATLGALVVLALAADEIDGSPRESETYALLLLSTTGTLVLAGADDLLVVAVGFLLTSVPLYGLIGITGTAVAAEAAMKTYLLGALFGILLLAGVTLLYGVSGTTSYAGLADPLAAAPRAVVAAGVVGILGGLLFKAGGVPAHFWVPDAAQGAGGAVAAFLTTVPKIGAVLAAYRLVAALPDTLAWPLLVAVLAVASMTVGNLAAYTQTDPRRLLGWSTVSQVGYLLVPVTVAGRSDLALPSLLLYLAGYTVTNLAAFAVTTAFPRRRELSAYRGVGRRYPWLAAALVVALLGLVGTPPTAVFVGKLTTTAAAWDAGDAWLAVLVLLNTLASLFYYLRWIAPLYARPTAEHPEDGDPPAPWSRWTAVATANLSVLVGVAAGVLWAVATA</sequence>
<dbReference type="GO" id="GO:0008137">
    <property type="term" value="F:NADH dehydrogenase (ubiquinone) activity"/>
    <property type="evidence" value="ECO:0007669"/>
    <property type="project" value="InterPro"/>
</dbReference>
<dbReference type="HAMAP" id="MF_00445">
    <property type="entry name" value="NDH1_NuoN_1"/>
    <property type="match status" value="1"/>
</dbReference>
<accession>A0A1B1NDI3</accession>
<feature type="transmembrane region" description="Helical" evidence="5">
    <location>
        <begin position="161"/>
        <end position="182"/>
    </location>
</feature>
<dbReference type="Proteomes" id="UP000092482">
    <property type="component" value="Chromosome"/>
</dbReference>
<keyword evidence="5" id="KW-0520">NAD</keyword>
<comment type="subunit">
    <text evidence="5">NDH-1 is composed of 14 different subunits. Subunits NuoA, H, J, K, L, M, N constitute the membrane sector of the complex.</text>
</comment>
<proteinExistence type="inferred from homology"/>
<feature type="transmembrane region" description="Helical" evidence="5">
    <location>
        <begin position="194"/>
        <end position="215"/>
    </location>
</feature>
<feature type="transmembrane region" description="Helical" evidence="5">
    <location>
        <begin position="318"/>
        <end position="340"/>
    </location>
</feature>
<evidence type="ECO:0000313" key="9">
    <source>
        <dbReference type="Proteomes" id="UP000092482"/>
    </source>
</evidence>
<dbReference type="GO" id="GO:0050136">
    <property type="term" value="F:NADH dehydrogenase (quinone) (non-electrogenic) activity"/>
    <property type="evidence" value="ECO:0007669"/>
    <property type="project" value="UniProtKB-UniRule"/>
</dbReference>
<organism evidence="8 9">
    <name type="scientific">Serinicoccus hydrothermalis</name>
    <dbReference type="NCBI Taxonomy" id="1758689"/>
    <lineage>
        <taxon>Bacteria</taxon>
        <taxon>Bacillati</taxon>
        <taxon>Actinomycetota</taxon>
        <taxon>Actinomycetes</taxon>
        <taxon>Micrococcales</taxon>
        <taxon>Ornithinimicrobiaceae</taxon>
        <taxon>Serinicoccus</taxon>
    </lineage>
</organism>
<keyword evidence="5" id="KW-0813">Transport</keyword>
<comment type="similarity">
    <text evidence="5">Belongs to the complex I subunit 2 family.</text>
</comment>
<dbReference type="InterPro" id="IPR001750">
    <property type="entry name" value="ND/Mrp_TM"/>
</dbReference>
<evidence type="ECO:0000256" key="5">
    <source>
        <dbReference type="HAMAP-Rule" id="MF_00445"/>
    </source>
</evidence>
<keyword evidence="5" id="KW-1278">Translocase</keyword>
<feature type="transmembrane region" description="Helical" evidence="5">
    <location>
        <begin position="12"/>
        <end position="31"/>
    </location>
</feature>
<dbReference type="STRING" id="1758689.SGUI_2114"/>
<keyword evidence="3 5" id="KW-1133">Transmembrane helix</keyword>
<feature type="transmembrane region" description="Helical" evidence="5">
    <location>
        <begin position="294"/>
        <end position="312"/>
    </location>
</feature>
<keyword evidence="5" id="KW-0874">Quinone</keyword>
<dbReference type="Pfam" id="PF00361">
    <property type="entry name" value="Proton_antipo_M"/>
    <property type="match status" value="1"/>
</dbReference>
<dbReference type="InterPro" id="IPR010096">
    <property type="entry name" value="NADH-Q_OxRdtase_suN/2"/>
</dbReference>
<reference evidence="8 9" key="1">
    <citation type="submission" date="2016-03" db="EMBL/GenBank/DDBJ databases">
        <title>Shallow-sea hydrothermal system.</title>
        <authorList>
            <person name="Tang K."/>
        </authorList>
    </citation>
    <scope>NUCLEOTIDE SEQUENCE [LARGE SCALE GENOMIC DNA]</scope>
    <source>
        <strain evidence="8 9">JLT9</strain>
    </source>
</reference>
<dbReference type="EMBL" id="CP014989">
    <property type="protein sequence ID" value="ANS79510.1"/>
    <property type="molecule type" value="Genomic_DNA"/>
</dbReference>
<keyword evidence="2 5" id="KW-0812">Transmembrane</keyword>
<gene>
    <name evidence="5" type="primary">nuoN</name>
    <name evidence="8" type="ORF">SGUI_2114</name>
</gene>
<keyword evidence="4 5" id="KW-0472">Membrane</keyword>
<evidence type="ECO:0000256" key="1">
    <source>
        <dbReference type="ARBA" id="ARBA00004127"/>
    </source>
</evidence>
<protein>
    <recommendedName>
        <fullName evidence="5">NADH-quinone oxidoreductase subunit N</fullName>
        <ecNumber evidence="5">7.1.1.-</ecNumber>
    </recommendedName>
    <alternativeName>
        <fullName evidence="5">NADH dehydrogenase I subunit N</fullName>
    </alternativeName>
    <alternativeName>
        <fullName evidence="5">NDH-1 subunit N</fullName>
    </alternativeName>
</protein>
<name>A0A1B1NDI3_9MICO</name>
<feature type="transmembrane region" description="Helical" evidence="5">
    <location>
        <begin position="264"/>
        <end position="287"/>
    </location>
</feature>
<keyword evidence="8" id="KW-0830">Ubiquinone</keyword>
<feature type="transmembrane region" description="Helical" evidence="5">
    <location>
        <begin position="399"/>
        <end position="417"/>
    </location>
</feature>
<evidence type="ECO:0000256" key="4">
    <source>
        <dbReference type="ARBA" id="ARBA00023136"/>
    </source>
</evidence>
<comment type="subcellular location">
    <subcellularLocation>
        <location evidence="5">Cell membrane</location>
        <topology evidence="5">Multi-pass membrane protein</topology>
    </subcellularLocation>
    <subcellularLocation>
        <location evidence="1">Endomembrane system</location>
        <topology evidence="1">Multi-pass membrane protein</topology>
    </subcellularLocation>
    <subcellularLocation>
        <location evidence="6">Membrane</location>
        <topology evidence="6">Multi-pass membrane protein</topology>
    </subcellularLocation>
</comment>
<evidence type="ECO:0000256" key="3">
    <source>
        <dbReference type="ARBA" id="ARBA00022989"/>
    </source>
</evidence>
<dbReference type="AlphaFoldDB" id="A0A1B1NDI3"/>
<feature type="transmembrane region" description="Helical" evidence="5">
    <location>
        <begin position="77"/>
        <end position="95"/>
    </location>
</feature>
<comment type="catalytic activity">
    <reaction evidence="5">
        <text>a quinone + NADH + 5 H(+)(in) = a quinol + NAD(+) + 4 H(+)(out)</text>
        <dbReference type="Rhea" id="RHEA:57888"/>
        <dbReference type="ChEBI" id="CHEBI:15378"/>
        <dbReference type="ChEBI" id="CHEBI:24646"/>
        <dbReference type="ChEBI" id="CHEBI:57540"/>
        <dbReference type="ChEBI" id="CHEBI:57945"/>
        <dbReference type="ChEBI" id="CHEBI:132124"/>
    </reaction>
</comment>
<feature type="transmembrane region" description="Helical" evidence="5">
    <location>
        <begin position="444"/>
        <end position="467"/>
    </location>
</feature>
<keyword evidence="9" id="KW-1185">Reference proteome</keyword>
<keyword evidence="5" id="KW-1003">Cell membrane</keyword>
<dbReference type="GO" id="GO:0048038">
    <property type="term" value="F:quinone binding"/>
    <property type="evidence" value="ECO:0007669"/>
    <property type="project" value="UniProtKB-KW"/>
</dbReference>
<dbReference type="GO" id="GO:0042773">
    <property type="term" value="P:ATP synthesis coupled electron transport"/>
    <property type="evidence" value="ECO:0007669"/>
    <property type="project" value="InterPro"/>
</dbReference>
<evidence type="ECO:0000256" key="2">
    <source>
        <dbReference type="ARBA" id="ARBA00022692"/>
    </source>
</evidence>
<evidence type="ECO:0000259" key="7">
    <source>
        <dbReference type="Pfam" id="PF00361"/>
    </source>
</evidence>
<dbReference type="PANTHER" id="PTHR22773">
    <property type="entry name" value="NADH DEHYDROGENASE"/>
    <property type="match status" value="1"/>
</dbReference>